<evidence type="ECO:0000313" key="2">
    <source>
        <dbReference type="Proteomes" id="UP001274830"/>
    </source>
</evidence>
<accession>A0AAE1C230</accession>
<evidence type="ECO:0000313" key="1">
    <source>
        <dbReference type="EMBL" id="KAK3674999.1"/>
    </source>
</evidence>
<dbReference type="EMBL" id="JAUTXT010000016">
    <property type="protein sequence ID" value="KAK3674999.1"/>
    <property type="molecule type" value="Genomic_DNA"/>
</dbReference>
<comment type="caution">
    <text evidence="1">The sequence shown here is derived from an EMBL/GenBank/DDBJ whole genome shotgun (WGS) entry which is preliminary data.</text>
</comment>
<dbReference type="Proteomes" id="UP001274830">
    <property type="component" value="Unassembled WGS sequence"/>
</dbReference>
<dbReference type="AlphaFoldDB" id="A0AAE1C230"/>
<gene>
    <name evidence="1" type="ORF">LTR78_004932</name>
</gene>
<sequence length="356" mass="40481">MTKTLSAGLAWAVPVNPATLIDHAHAYLKVASRLHTLRLCHRFGKGDGVHIARLPIEIEQMIETCITQAQVRKGSMSLWDCGLDFECFQSECSPKQHCSEATPLLESAEDGLEYCTVCAEESIWADTYARCEKRCNAQTVTKCDECKKQLTEDCTRGCRAEYEEAANMVCADTTLFFEDHLDHKSAWRARITQGPQGGFRQYDEIINKAFGLEVHFIDTTRDVQRTDAWPKHENHRWHEYDDLQTTLCYLTLPKKLIGTAVFEPCQMAWEMSEPTVSGGLVQMVDTTSLVITEKQRRRFQHTMQVLELKPHVHGSQEYNKPISPNTEMLKLSEKDKEGTGSEKSGWPRLLLLAHSD</sequence>
<proteinExistence type="predicted"/>
<name>A0AAE1C230_9PEZI</name>
<protein>
    <submittedName>
        <fullName evidence="1">Uncharacterized protein</fullName>
    </submittedName>
</protein>
<reference evidence="1" key="1">
    <citation type="submission" date="2023-07" db="EMBL/GenBank/DDBJ databases">
        <title>Black Yeasts Isolated from many extreme environments.</title>
        <authorList>
            <person name="Coleine C."/>
            <person name="Stajich J.E."/>
            <person name="Selbmann L."/>
        </authorList>
    </citation>
    <scope>NUCLEOTIDE SEQUENCE</scope>
    <source>
        <strain evidence="1">CCFEE 5485</strain>
    </source>
</reference>
<keyword evidence="2" id="KW-1185">Reference proteome</keyword>
<organism evidence="1 2">
    <name type="scientific">Recurvomyces mirabilis</name>
    <dbReference type="NCBI Taxonomy" id="574656"/>
    <lineage>
        <taxon>Eukaryota</taxon>
        <taxon>Fungi</taxon>
        <taxon>Dikarya</taxon>
        <taxon>Ascomycota</taxon>
        <taxon>Pezizomycotina</taxon>
        <taxon>Dothideomycetes</taxon>
        <taxon>Dothideomycetidae</taxon>
        <taxon>Mycosphaerellales</taxon>
        <taxon>Teratosphaeriaceae</taxon>
        <taxon>Recurvomyces</taxon>
    </lineage>
</organism>